<dbReference type="PANTHER" id="PTHR24020">
    <property type="entry name" value="COLLAGEN ALPHA"/>
    <property type="match status" value="1"/>
</dbReference>
<dbReference type="PRINTS" id="PR00453">
    <property type="entry name" value="VWFADOMAIN"/>
</dbReference>
<dbReference type="AlphaFoldDB" id="A0A8B8CF15"/>
<reference evidence="8" key="1">
    <citation type="submission" date="2025-08" db="UniProtKB">
        <authorList>
            <consortium name="RefSeq"/>
        </authorList>
    </citation>
    <scope>IDENTIFICATION</scope>
    <source>
        <tissue evidence="8">Whole sample</tissue>
    </source>
</reference>
<evidence type="ECO:0000256" key="2">
    <source>
        <dbReference type="ARBA" id="ARBA00022525"/>
    </source>
</evidence>
<evidence type="ECO:0000256" key="1">
    <source>
        <dbReference type="ARBA" id="ARBA00004613"/>
    </source>
</evidence>
<dbReference type="OrthoDB" id="10256829at2759"/>
<dbReference type="FunFam" id="3.40.50.410:FF:000004">
    <property type="entry name" value="collagen alpha-6(VI) chain"/>
    <property type="match status" value="1"/>
</dbReference>
<dbReference type="InterPro" id="IPR036465">
    <property type="entry name" value="vWFA_dom_sf"/>
</dbReference>
<protein>
    <submittedName>
        <fullName evidence="8">Cartilage matrix protein-like</fullName>
    </submittedName>
</protein>
<keyword evidence="5" id="KW-0325">Glycoprotein</keyword>
<keyword evidence="7" id="KW-1185">Reference proteome</keyword>
<dbReference type="SUPFAM" id="SSF53300">
    <property type="entry name" value="vWA-like"/>
    <property type="match status" value="1"/>
</dbReference>
<dbReference type="InterPro" id="IPR050525">
    <property type="entry name" value="ECM_Assembly_Org"/>
</dbReference>
<organism evidence="7 8">
    <name type="scientific">Crassostrea virginica</name>
    <name type="common">Eastern oyster</name>
    <dbReference type="NCBI Taxonomy" id="6565"/>
    <lineage>
        <taxon>Eukaryota</taxon>
        <taxon>Metazoa</taxon>
        <taxon>Spiralia</taxon>
        <taxon>Lophotrochozoa</taxon>
        <taxon>Mollusca</taxon>
        <taxon>Bivalvia</taxon>
        <taxon>Autobranchia</taxon>
        <taxon>Pteriomorphia</taxon>
        <taxon>Ostreida</taxon>
        <taxon>Ostreoidea</taxon>
        <taxon>Ostreidae</taxon>
        <taxon>Crassostrea</taxon>
    </lineage>
</organism>
<dbReference type="GeneID" id="111118142"/>
<dbReference type="Proteomes" id="UP000694844">
    <property type="component" value="Chromosome 2"/>
</dbReference>
<evidence type="ECO:0000313" key="7">
    <source>
        <dbReference type="Proteomes" id="UP000694844"/>
    </source>
</evidence>
<dbReference type="PROSITE" id="PS50234">
    <property type="entry name" value="VWFA"/>
    <property type="match status" value="1"/>
</dbReference>
<evidence type="ECO:0000256" key="4">
    <source>
        <dbReference type="ARBA" id="ARBA00022737"/>
    </source>
</evidence>
<accession>A0A8B8CF15</accession>
<gene>
    <name evidence="8" type="primary">LOC111118142</name>
</gene>
<evidence type="ECO:0000313" key="8">
    <source>
        <dbReference type="RefSeq" id="XP_022313171.1"/>
    </source>
</evidence>
<evidence type="ECO:0000256" key="3">
    <source>
        <dbReference type="ARBA" id="ARBA00022729"/>
    </source>
</evidence>
<keyword evidence="3" id="KW-0732">Signal</keyword>
<sequence>MQRCYTGKHRCKTSMKGDIVFLLDNSGSINPIRFGKMVSFARDIVSHFSVGRNEVQFGVDVYAQTTRVQFKLNQYSTKQEIVQALGRMRYTKGRKTNMGDALLHLRTKSFSTAYGHRKGVPKLAIIITDGFSSQRQRTLSEASLVHASGVTVMAIGVGMDTNKRVLRAIASDPDSTYYFHINSFSGLKTIEKKLSTKTCSQVRNIIQG</sequence>
<dbReference type="KEGG" id="cvn:111118142"/>
<evidence type="ECO:0000259" key="6">
    <source>
        <dbReference type="PROSITE" id="PS50234"/>
    </source>
</evidence>
<evidence type="ECO:0000256" key="5">
    <source>
        <dbReference type="ARBA" id="ARBA00023180"/>
    </source>
</evidence>
<dbReference type="SMART" id="SM00327">
    <property type="entry name" value="VWA"/>
    <property type="match status" value="1"/>
</dbReference>
<dbReference type="RefSeq" id="XP_022313171.1">
    <property type="nucleotide sequence ID" value="XM_022457463.1"/>
</dbReference>
<dbReference type="InterPro" id="IPR002035">
    <property type="entry name" value="VWF_A"/>
</dbReference>
<dbReference type="GO" id="GO:0005576">
    <property type="term" value="C:extracellular region"/>
    <property type="evidence" value="ECO:0007669"/>
    <property type="project" value="UniProtKB-SubCell"/>
</dbReference>
<proteinExistence type="predicted"/>
<keyword evidence="2" id="KW-0964">Secreted</keyword>
<dbReference type="Gene3D" id="3.40.50.410">
    <property type="entry name" value="von Willebrand factor, type A domain"/>
    <property type="match status" value="1"/>
</dbReference>
<dbReference type="PANTHER" id="PTHR24020:SF84">
    <property type="entry name" value="VWFA DOMAIN-CONTAINING PROTEIN"/>
    <property type="match status" value="1"/>
</dbReference>
<dbReference type="Pfam" id="PF00092">
    <property type="entry name" value="VWA"/>
    <property type="match status" value="1"/>
</dbReference>
<keyword evidence="4" id="KW-0677">Repeat</keyword>
<name>A0A8B8CF15_CRAVI</name>
<comment type="subcellular location">
    <subcellularLocation>
        <location evidence="1">Secreted</location>
    </subcellularLocation>
</comment>
<feature type="domain" description="VWFA" evidence="6">
    <location>
        <begin position="18"/>
        <end position="194"/>
    </location>
</feature>